<dbReference type="RefSeq" id="WP_089354935.1">
    <property type="nucleotide sequence ID" value="NZ_FZPD01000001.1"/>
</dbReference>
<name>A0A239EIV2_EKHLU</name>
<proteinExistence type="predicted"/>
<dbReference type="EMBL" id="FZPD01000001">
    <property type="protein sequence ID" value="SNS43953.1"/>
    <property type="molecule type" value="Genomic_DNA"/>
</dbReference>
<evidence type="ECO:0000313" key="2">
    <source>
        <dbReference type="Proteomes" id="UP000198393"/>
    </source>
</evidence>
<dbReference type="Proteomes" id="UP000198393">
    <property type="component" value="Unassembled WGS sequence"/>
</dbReference>
<dbReference type="AlphaFoldDB" id="A0A239EIV2"/>
<protein>
    <submittedName>
        <fullName evidence="1">Uncharacterized protein</fullName>
    </submittedName>
</protein>
<sequence length="89" mass="10186">MTQNQKLNAILRHLNYISNHRNKSILTASDVSRYFFKEFEVEIPVGEAKRLCQLLIDNNVVADVDTTDELCIGYSNSTSKALQNSKYMD</sequence>
<reference evidence="1 2" key="1">
    <citation type="submission" date="2017-06" db="EMBL/GenBank/DDBJ databases">
        <authorList>
            <person name="Kim H.J."/>
            <person name="Triplett B.A."/>
        </authorList>
    </citation>
    <scope>NUCLEOTIDE SEQUENCE [LARGE SCALE GENOMIC DNA]</scope>
    <source>
        <strain evidence="1 2">DSM 19307</strain>
    </source>
</reference>
<accession>A0A239EIV2</accession>
<evidence type="ECO:0000313" key="1">
    <source>
        <dbReference type="EMBL" id="SNS43953.1"/>
    </source>
</evidence>
<organism evidence="1 2">
    <name type="scientific">Ekhidna lutea</name>
    <dbReference type="NCBI Taxonomy" id="447679"/>
    <lineage>
        <taxon>Bacteria</taxon>
        <taxon>Pseudomonadati</taxon>
        <taxon>Bacteroidota</taxon>
        <taxon>Cytophagia</taxon>
        <taxon>Cytophagales</taxon>
        <taxon>Reichenbachiellaceae</taxon>
        <taxon>Ekhidna</taxon>
    </lineage>
</organism>
<keyword evidence="2" id="KW-1185">Reference proteome</keyword>
<gene>
    <name evidence="1" type="ORF">SAMN05421640_0147</name>
</gene>